<dbReference type="SUPFAM" id="SSF54236">
    <property type="entry name" value="Ubiquitin-like"/>
    <property type="match status" value="1"/>
</dbReference>
<evidence type="ECO:0000313" key="3">
    <source>
        <dbReference type="Proteomes" id="UP001642484"/>
    </source>
</evidence>
<accession>A0ABP0IPS7</accession>
<name>A0ABP0IPS7_9DINO</name>
<organism evidence="2 3">
    <name type="scientific">Durusdinium trenchii</name>
    <dbReference type="NCBI Taxonomy" id="1381693"/>
    <lineage>
        <taxon>Eukaryota</taxon>
        <taxon>Sar</taxon>
        <taxon>Alveolata</taxon>
        <taxon>Dinophyceae</taxon>
        <taxon>Suessiales</taxon>
        <taxon>Symbiodiniaceae</taxon>
        <taxon>Durusdinium</taxon>
    </lineage>
</organism>
<dbReference type="EMBL" id="CAXAMN010003436">
    <property type="protein sequence ID" value="CAK9004590.1"/>
    <property type="molecule type" value="Genomic_DNA"/>
</dbReference>
<feature type="region of interest" description="Disordered" evidence="1">
    <location>
        <begin position="134"/>
        <end position="157"/>
    </location>
</feature>
<dbReference type="InterPro" id="IPR029071">
    <property type="entry name" value="Ubiquitin-like_domsf"/>
</dbReference>
<evidence type="ECO:0008006" key="4">
    <source>
        <dbReference type="Google" id="ProtNLM"/>
    </source>
</evidence>
<dbReference type="CDD" id="cd17039">
    <property type="entry name" value="Ubl_ubiquitin_like"/>
    <property type="match status" value="1"/>
</dbReference>
<gene>
    <name evidence="2" type="ORF">CCMP2556_LOCUS7734</name>
</gene>
<sequence length="435" mass="48896">MVPPVVSHVYGYQVVSRPRSAPVGRAGPPLEPCHPPFWRRLSVQPKSQARRGVPHQPPGVKSGLESGDSSTEDEGGMPQPRSARAWHVPDAKIQALVEKLQVQEVTPGPVGVPLRSRPVASPCQVNRPLLSRGRLKREKEEATQCSEEEVHSDRDAEAERAAYEAAEMERIKYYFRKPNVSSENSPQEMARCASAPSKPGRSKTARPDAAPRVKVPKLPMSKSEVLLTLNFMDTGDKYTIQVDPDLRVGPGSREQVGVQSLKGIIEEISGIPTQDQVLFCQRCKMGNDRHTLRSYHAHENAEVLVRVQGRRPGFSQACTVKWRQQQQMREQRRDRARAVSASQPKHRVMQCWQSCVVPQNGTFFQYAKRGLEGKLAARFDLQGSGQKADIRTNLFHDPFLSFGDYHTWRPDEGTREWERIRNGPAYNAKLEFEGS</sequence>
<feature type="region of interest" description="Disordered" evidence="1">
    <location>
        <begin position="180"/>
        <end position="211"/>
    </location>
</feature>
<feature type="compositionally biased region" description="Basic and acidic residues" evidence="1">
    <location>
        <begin position="137"/>
        <end position="157"/>
    </location>
</feature>
<proteinExistence type="predicted"/>
<dbReference type="Gene3D" id="3.10.20.90">
    <property type="entry name" value="Phosphatidylinositol 3-kinase Catalytic Subunit, Chain A, domain 1"/>
    <property type="match status" value="1"/>
</dbReference>
<evidence type="ECO:0000256" key="1">
    <source>
        <dbReference type="SAM" id="MobiDB-lite"/>
    </source>
</evidence>
<keyword evidence="3" id="KW-1185">Reference proteome</keyword>
<reference evidence="2 3" key="1">
    <citation type="submission" date="2024-02" db="EMBL/GenBank/DDBJ databases">
        <authorList>
            <person name="Chen Y."/>
            <person name="Shah S."/>
            <person name="Dougan E. K."/>
            <person name="Thang M."/>
            <person name="Chan C."/>
        </authorList>
    </citation>
    <scope>NUCLEOTIDE SEQUENCE [LARGE SCALE GENOMIC DNA]</scope>
</reference>
<protein>
    <recommendedName>
        <fullName evidence="4">Ubiquitin-like domain-containing protein</fullName>
    </recommendedName>
</protein>
<dbReference type="Proteomes" id="UP001642484">
    <property type="component" value="Unassembled WGS sequence"/>
</dbReference>
<feature type="region of interest" description="Disordered" evidence="1">
    <location>
        <begin position="45"/>
        <end position="85"/>
    </location>
</feature>
<comment type="caution">
    <text evidence="2">The sequence shown here is derived from an EMBL/GenBank/DDBJ whole genome shotgun (WGS) entry which is preliminary data.</text>
</comment>
<evidence type="ECO:0000313" key="2">
    <source>
        <dbReference type="EMBL" id="CAK9004590.1"/>
    </source>
</evidence>